<evidence type="ECO:0000313" key="4">
    <source>
        <dbReference type="Proteomes" id="UP001586593"/>
    </source>
</evidence>
<dbReference type="EMBL" id="JAZHXJ010000065">
    <property type="protein sequence ID" value="KAL1877380.1"/>
    <property type="molecule type" value="Genomic_DNA"/>
</dbReference>
<protein>
    <recommendedName>
        <fullName evidence="5">Secreted protein</fullName>
    </recommendedName>
</protein>
<comment type="caution">
    <text evidence="3">The sequence shown here is derived from an EMBL/GenBank/DDBJ whole genome shotgun (WGS) entry which is preliminary data.</text>
</comment>
<feature type="chain" id="PRO_5046303005" description="Secreted protein" evidence="2">
    <location>
        <begin position="21"/>
        <end position="336"/>
    </location>
</feature>
<reference evidence="3 4" key="1">
    <citation type="journal article" date="2024" name="Commun. Biol.">
        <title>Comparative genomic analysis of thermophilic fungi reveals convergent evolutionary adaptations and gene losses.</title>
        <authorList>
            <person name="Steindorff A.S."/>
            <person name="Aguilar-Pontes M.V."/>
            <person name="Robinson A.J."/>
            <person name="Andreopoulos B."/>
            <person name="LaButti K."/>
            <person name="Kuo A."/>
            <person name="Mondo S."/>
            <person name="Riley R."/>
            <person name="Otillar R."/>
            <person name="Haridas S."/>
            <person name="Lipzen A."/>
            <person name="Grimwood J."/>
            <person name="Schmutz J."/>
            <person name="Clum A."/>
            <person name="Reid I.D."/>
            <person name="Moisan M.C."/>
            <person name="Butler G."/>
            <person name="Nguyen T.T.M."/>
            <person name="Dewar K."/>
            <person name="Conant G."/>
            <person name="Drula E."/>
            <person name="Henrissat B."/>
            <person name="Hansel C."/>
            <person name="Singer S."/>
            <person name="Hutchinson M.I."/>
            <person name="de Vries R.P."/>
            <person name="Natvig D.O."/>
            <person name="Powell A.J."/>
            <person name="Tsang A."/>
            <person name="Grigoriev I.V."/>
        </authorList>
    </citation>
    <scope>NUCLEOTIDE SEQUENCE [LARGE SCALE GENOMIC DNA]</scope>
    <source>
        <strain evidence="3 4">ATCC 24622</strain>
    </source>
</reference>
<dbReference type="Proteomes" id="UP001586593">
    <property type="component" value="Unassembled WGS sequence"/>
</dbReference>
<keyword evidence="2" id="KW-0732">Signal</keyword>
<feature type="compositionally biased region" description="Low complexity" evidence="1">
    <location>
        <begin position="292"/>
        <end position="309"/>
    </location>
</feature>
<keyword evidence="4" id="KW-1185">Reference proteome</keyword>
<name>A0ABR3XNR7_9PEZI</name>
<accession>A0ABR3XNR7</accession>
<evidence type="ECO:0000256" key="1">
    <source>
        <dbReference type="SAM" id="MobiDB-lite"/>
    </source>
</evidence>
<dbReference type="PROSITE" id="PS51257">
    <property type="entry name" value="PROKAR_LIPOPROTEIN"/>
    <property type="match status" value="1"/>
</dbReference>
<gene>
    <name evidence="3" type="ORF">VTK73DRAFT_8675</name>
</gene>
<feature type="region of interest" description="Disordered" evidence="1">
    <location>
        <begin position="285"/>
        <end position="311"/>
    </location>
</feature>
<sequence length="336" mass="34792">MQNKLATVVAAALWAGCATAALSMTDVADQCADTLLFNTCWKTGLAKAQDCYKDTCQGAGTCTSENDCTSQNSDCVTDCSCIAYADMINCALAHCWNKVYGCEYQNLAVSAAKSCPAALEGDPRFNADSGWAWIPFFPSNSSQPGACSCNVAQVYLGQRQAADERATCSNATDGACDCCALSKDVSAFYDACPDTDPSAVLSDMPQFELGAFQDDRACSTMPNCSALGFRPPTKGDGTDGAFYAPGDVPANGTKTLSNGAGSVTAPPFSTITWALGSSLPNYTVHADTTGRPAQTSATSSSSPSPTHSSAVRHVGSGDAFTWYSVVALLGVVAVLL</sequence>
<evidence type="ECO:0008006" key="5">
    <source>
        <dbReference type="Google" id="ProtNLM"/>
    </source>
</evidence>
<evidence type="ECO:0000313" key="3">
    <source>
        <dbReference type="EMBL" id="KAL1877380.1"/>
    </source>
</evidence>
<organism evidence="3 4">
    <name type="scientific">Phialemonium thermophilum</name>
    <dbReference type="NCBI Taxonomy" id="223376"/>
    <lineage>
        <taxon>Eukaryota</taxon>
        <taxon>Fungi</taxon>
        <taxon>Dikarya</taxon>
        <taxon>Ascomycota</taxon>
        <taxon>Pezizomycotina</taxon>
        <taxon>Sordariomycetes</taxon>
        <taxon>Sordariomycetidae</taxon>
        <taxon>Cephalothecales</taxon>
        <taxon>Cephalothecaceae</taxon>
        <taxon>Phialemonium</taxon>
    </lineage>
</organism>
<feature type="signal peptide" evidence="2">
    <location>
        <begin position="1"/>
        <end position="20"/>
    </location>
</feature>
<proteinExistence type="predicted"/>
<evidence type="ECO:0000256" key="2">
    <source>
        <dbReference type="SAM" id="SignalP"/>
    </source>
</evidence>